<proteinExistence type="predicted"/>
<comment type="caution">
    <text evidence="2">The sequence shown here is derived from an EMBL/GenBank/DDBJ whole genome shotgun (WGS) entry which is preliminary data.</text>
</comment>
<keyword evidence="1" id="KW-0812">Transmembrane</keyword>
<dbReference type="PANTHER" id="PTHR21180">
    <property type="entry name" value="ENDONUCLEASE/EXONUCLEASE/PHOSPHATASE FAMILY DOMAIN-CONTAINING PROTEIN 1"/>
    <property type="match status" value="1"/>
</dbReference>
<dbReference type="Proteomes" id="UP000295658">
    <property type="component" value="Unassembled WGS sequence"/>
</dbReference>
<feature type="transmembrane region" description="Helical" evidence="1">
    <location>
        <begin position="45"/>
        <end position="63"/>
    </location>
</feature>
<dbReference type="GO" id="GO:0003677">
    <property type="term" value="F:DNA binding"/>
    <property type="evidence" value="ECO:0007669"/>
    <property type="project" value="UniProtKB-KW"/>
</dbReference>
<evidence type="ECO:0000313" key="2">
    <source>
        <dbReference type="EMBL" id="TCL52783.1"/>
    </source>
</evidence>
<dbReference type="OrthoDB" id="1929550at2"/>
<dbReference type="GO" id="GO:0015628">
    <property type="term" value="P:protein secretion by the type II secretion system"/>
    <property type="evidence" value="ECO:0007669"/>
    <property type="project" value="TreeGrafter"/>
</dbReference>
<gene>
    <name evidence="2" type="ORF">EDD69_102189</name>
</gene>
<feature type="transmembrane region" description="Helical" evidence="1">
    <location>
        <begin position="69"/>
        <end position="86"/>
    </location>
</feature>
<dbReference type="Gene3D" id="1.10.150.320">
    <property type="entry name" value="Photosystem II 12 kDa extrinsic protein"/>
    <property type="match status" value="1"/>
</dbReference>
<dbReference type="PANTHER" id="PTHR21180:SF32">
    <property type="entry name" value="ENDONUCLEASE_EXONUCLEASE_PHOSPHATASE FAMILY DOMAIN-CONTAINING PROTEIN 1"/>
    <property type="match status" value="1"/>
</dbReference>
<dbReference type="AlphaFoldDB" id="A0A4R1QIY8"/>
<name>A0A4R1QIY8_9BACL</name>
<keyword evidence="3" id="KW-1185">Reference proteome</keyword>
<organism evidence="2 3">
    <name type="scientific">Thermolongibacillus altinsuensis</name>
    <dbReference type="NCBI Taxonomy" id="575256"/>
    <lineage>
        <taxon>Bacteria</taxon>
        <taxon>Bacillati</taxon>
        <taxon>Bacillota</taxon>
        <taxon>Bacilli</taxon>
        <taxon>Bacillales</taxon>
        <taxon>Anoxybacillaceae</taxon>
        <taxon>Thermolongibacillus</taxon>
    </lineage>
</organism>
<keyword evidence="1" id="KW-1133">Transmembrane helix</keyword>
<evidence type="ECO:0000256" key="1">
    <source>
        <dbReference type="SAM" id="Phobius"/>
    </source>
</evidence>
<dbReference type="InterPro" id="IPR010994">
    <property type="entry name" value="RuvA_2-like"/>
</dbReference>
<dbReference type="RefSeq" id="WP_132947386.1">
    <property type="nucleotide sequence ID" value="NZ_BSVG01000007.1"/>
</dbReference>
<keyword evidence="2" id="KW-0238">DNA-binding</keyword>
<dbReference type="EMBL" id="SLUL01000002">
    <property type="protein sequence ID" value="TCL52783.1"/>
    <property type="molecule type" value="Genomic_DNA"/>
</dbReference>
<dbReference type="Pfam" id="PF12836">
    <property type="entry name" value="HHH_3"/>
    <property type="match status" value="1"/>
</dbReference>
<accession>A0A4R1QIY8</accession>
<dbReference type="InterPro" id="IPR051675">
    <property type="entry name" value="Endo/Exo/Phosphatase_dom_1"/>
</dbReference>
<reference evidence="2 3" key="1">
    <citation type="submission" date="2019-03" db="EMBL/GenBank/DDBJ databases">
        <title>Genomic Encyclopedia of Type Strains, Phase IV (KMG-IV): sequencing the most valuable type-strain genomes for metagenomic binning, comparative biology and taxonomic classification.</title>
        <authorList>
            <person name="Goeker M."/>
        </authorList>
    </citation>
    <scope>NUCLEOTIDE SEQUENCE [LARGE SCALE GENOMIC DNA]</scope>
    <source>
        <strain evidence="2 3">DSM 24979</strain>
    </source>
</reference>
<dbReference type="SUPFAM" id="SSF47781">
    <property type="entry name" value="RuvA domain 2-like"/>
    <property type="match status" value="1"/>
</dbReference>
<protein>
    <submittedName>
        <fullName evidence="2">DNA uptake protein ComE-like DNA-binding protein</fullName>
    </submittedName>
</protein>
<keyword evidence="1" id="KW-0472">Membrane</keyword>
<evidence type="ECO:0000313" key="3">
    <source>
        <dbReference type="Proteomes" id="UP000295658"/>
    </source>
</evidence>
<feature type="transmembrane region" description="Helical" evidence="1">
    <location>
        <begin position="18"/>
        <end position="38"/>
    </location>
</feature>
<dbReference type="GO" id="GO:0015627">
    <property type="term" value="C:type II protein secretion system complex"/>
    <property type="evidence" value="ECO:0007669"/>
    <property type="project" value="TreeGrafter"/>
</dbReference>
<sequence>MSQVKMKKGRLWEILNSWWILLTFTLFFNWLAFFYIGYKVRNRKWGVWGLIYSIPFMFSMIFEGKMLDIGVSLTLLGGISSIFHAFKIRKEFLYRLEAMKTIEKVEEVQLLHKIESEYGVRLQKEGVKKSSDIKNAMNDNKKDMLLESTVSRTHGIQEEHSFVVDINNDSEEMIAKLPGVGIVLAKKAVDLRQKNGGFASVEEFSQALGLKPHIVEKIRPHVIIKPIQSFQKEMSGRLVDF</sequence>